<dbReference type="Proteomes" id="UP000287563">
    <property type="component" value="Unassembled WGS sequence"/>
</dbReference>
<sequence length="200" mass="22704">MPLSVNASDLRLFDDIYLNDSADDIRSLPDVFDCSDLYNGKLAYCFDQLKVFGLDEEMLAVFLVKQKARSVEYTVPLNAANYNTVLAGLRRKGLVFAHLSVNSETLDVLAGIQLLDRQTLDEQMFVLANRYDYTVPREYMFLESSAFNRAYRHGYNNIEQWLTADLSADGLKKQDKTVTMIVSAEQITVTVSYPFAVHSE</sequence>
<name>A0A3S3UK41_9GAMM</name>
<evidence type="ECO:0000313" key="1">
    <source>
        <dbReference type="EMBL" id="RWX55772.1"/>
    </source>
</evidence>
<accession>A0A3S3UK41</accession>
<comment type="caution">
    <text evidence="1">The sequence shown here is derived from an EMBL/GenBank/DDBJ whole genome shotgun (WGS) entry which is preliminary data.</text>
</comment>
<dbReference type="EMBL" id="RJLM01000003">
    <property type="protein sequence ID" value="RWX55772.1"/>
    <property type="molecule type" value="Genomic_DNA"/>
</dbReference>
<dbReference type="AlphaFoldDB" id="A0A3S3UK41"/>
<gene>
    <name evidence="1" type="ORF">EDI28_10565</name>
</gene>
<reference evidence="1 2" key="1">
    <citation type="submission" date="2018-11" db="EMBL/GenBank/DDBJ databases">
        <title>Photobacterium sp. BEI247 sp. nov., a marine bacterium isolated from Yongle Blue Hole in the South China Sea.</title>
        <authorList>
            <person name="Wang X."/>
        </authorList>
    </citation>
    <scope>NUCLEOTIDE SEQUENCE [LARGE SCALE GENOMIC DNA]</scope>
    <source>
        <strain evidence="2">BEI247</strain>
    </source>
</reference>
<keyword evidence="2" id="KW-1185">Reference proteome</keyword>
<protein>
    <submittedName>
        <fullName evidence="1">Uncharacterized protein</fullName>
    </submittedName>
</protein>
<organism evidence="1 2">
    <name type="scientific">Photobacterium chitinilyticum</name>
    <dbReference type="NCBI Taxonomy" id="2485123"/>
    <lineage>
        <taxon>Bacteria</taxon>
        <taxon>Pseudomonadati</taxon>
        <taxon>Pseudomonadota</taxon>
        <taxon>Gammaproteobacteria</taxon>
        <taxon>Vibrionales</taxon>
        <taxon>Vibrionaceae</taxon>
        <taxon>Photobacterium</taxon>
    </lineage>
</organism>
<proteinExistence type="predicted"/>
<evidence type="ECO:0000313" key="2">
    <source>
        <dbReference type="Proteomes" id="UP000287563"/>
    </source>
</evidence>